<name>A0A133S0P9_STRMT</name>
<dbReference type="Pfam" id="PF01988">
    <property type="entry name" value="VIT1"/>
    <property type="match status" value="1"/>
</dbReference>
<evidence type="ECO:0000256" key="5">
    <source>
        <dbReference type="SAM" id="Phobius"/>
    </source>
</evidence>
<proteinExistence type="predicted"/>
<accession>A0A133S0P9</accession>
<dbReference type="InterPro" id="IPR008217">
    <property type="entry name" value="Ccc1_fam"/>
</dbReference>
<dbReference type="PATRIC" id="fig|28037.231.peg.596"/>
<organism evidence="6 7">
    <name type="scientific">Streptococcus mitis</name>
    <dbReference type="NCBI Taxonomy" id="28037"/>
    <lineage>
        <taxon>Bacteria</taxon>
        <taxon>Bacillati</taxon>
        <taxon>Bacillota</taxon>
        <taxon>Bacilli</taxon>
        <taxon>Lactobacillales</taxon>
        <taxon>Streptococcaceae</taxon>
        <taxon>Streptococcus</taxon>
        <taxon>Streptococcus mitis group</taxon>
    </lineage>
</organism>
<comment type="caution">
    <text evidence="6">The sequence shown here is derived from an EMBL/GenBank/DDBJ whole genome shotgun (WGS) entry which is preliminary data.</text>
</comment>
<feature type="transmembrane region" description="Helical" evidence="5">
    <location>
        <begin position="235"/>
        <end position="255"/>
    </location>
</feature>
<gene>
    <name evidence="6" type="ORF">HMPREF3228_00600</name>
</gene>
<dbReference type="EMBL" id="LRQR01000040">
    <property type="protein sequence ID" value="KXA61718.1"/>
    <property type="molecule type" value="Genomic_DNA"/>
</dbReference>
<evidence type="ECO:0000313" key="7">
    <source>
        <dbReference type="Proteomes" id="UP000070065"/>
    </source>
</evidence>
<dbReference type="AlphaFoldDB" id="A0A133S0P9"/>
<feature type="transmembrane region" description="Helical" evidence="5">
    <location>
        <begin position="176"/>
        <end position="198"/>
    </location>
</feature>
<evidence type="ECO:0000256" key="1">
    <source>
        <dbReference type="ARBA" id="ARBA00004127"/>
    </source>
</evidence>
<dbReference type="PANTHER" id="PTHR31851">
    <property type="entry name" value="FE(2+)/MN(2+) TRANSPORTER PCL1"/>
    <property type="match status" value="1"/>
</dbReference>
<dbReference type="CDD" id="cd02432">
    <property type="entry name" value="Nodulin-21_like_1"/>
    <property type="match status" value="1"/>
</dbReference>
<dbReference type="GO" id="GO:0012505">
    <property type="term" value="C:endomembrane system"/>
    <property type="evidence" value="ECO:0007669"/>
    <property type="project" value="UniProtKB-SubCell"/>
</dbReference>
<dbReference type="GO" id="GO:0030026">
    <property type="term" value="P:intracellular manganese ion homeostasis"/>
    <property type="evidence" value="ECO:0007669"/>
    <property type="project" value="InterPro"/>
</dbReference>
<sequence length="257" mass="27874">MQLFSDTFKRLISLYFSFILDKKENSMSETNHEIDSNFAGRLNILRAGVLGANDGIISIAGVVIGVASATSNIWIIFLSGFAAILAGAFSMAGGEYVSVSTQKDTEEAAVAREKLLLDQDMELAKKSLYVAYIQNGECETSAQLLTNKAFLKNPLKALVEEKYGIEYEEFTNPWHAAISSFISFFLGSLPPMLSVTIFPSDYRIPATVLIVGVALLLTGYTSAKLGKAPTKTAMIRNLAIGLLTMGVTFLLGQLFSI</sequence>
<dbReference type="Proteomes" id="UP000070065">
    <property type="component" value="Unassembled WGS sequence"/>
</dbReference>
<evidence type="ECO:0000256" key="3">
    <source>
        <dbReference type="ARBA" id="ARBA00022989"/>
    </source>
</evidence>
<keyword evidence="2 5" id="KW-0812">Transmembrane</keyword>
<feature type="transmembrane region" description="Helical" evidence="5">
    <location>
        <begin position="44"/>
        <end position="67"/>
    </location>
</feature>
<keyword evidence="3 5" id="KW-1133">Transmembrane helix</keyword>
<reference evidence="6 7" key="1">
    <citation type="submission" date="2016-01" db="EMBL/GenBank/DDBJ databases">
        <authorList>
            <person name="Oliw E.H."/>
        </authorList>
    </citation>
    <scope>NUCLEOTIDE SEQUENCE [LARGE SCALE GENOMIC DNA]</scope>
    <source>
        <strain evidence="6 7">CMW7705B</strain>
    </source>
</reference>
<protein>
    <submittedName>
        <fullName evidence="6">Membrane protein</fullName>
    </submittedName>
</protein>
<feature type="transmembrane region" description="Helical" evidence="5">
    <location>
        <begin position="73"/>
        <end position="93"/>
    </location>
</feature>
<evidence type="ECO:0000313" key="6">
    <source>
        <dbReference type="EMBL" id="KXA61718.1"/>
    </source>
</evidence>
<feature type="transmembrane region" description="Helical" evidence="5">
    <location>
        <begin position="204"/>
        <end position="223"/>
    </location>
</feature>
<evidence type="ECO:0000256" key="4">
    <source>
        <dbReference type="ARBA" id="ARBA00023136"/>
    </source>
</evidence>
<evidence type="ECO:0000256" key="2">
    <source>
        <dbReference type="ARBA" id="ARBA00022692"/>
    </source>
</evidence>
<comment type="subcellular location">
    <subcellularLocation>
        <location evidence="1">Endomembrane system</location>
        <topology evidence="1">Multi-pass membrane protein</topology>
    </subcellularLocation>
</comment>
<dbReference type="GO" id="GO:0005384">
    <property type="term" value="F:manganese ion transmembrane transporter activity"/>
    <property type="evidence" value="ECO:0007669"/>
    <property type="project" value="InterPro"/>
</dbReference>
<keyword evidence="4 5" id="KW-0472">Membrane</keyword>